<name>A0A0N7GEV0_HHV8</name>
<evidence type="ECO:0000313" key="3">
    <source>
        <dbReference type="EMBL" id="ALH44822.1"/>
    </source>
</evidence>
<gene>
    <name evidence="3" type="primary">ORF52</name>
</gene>
<protein>
    <submittedName>
        <fullName evidence="3">ORF52</fullName>
    </submittedName>
</protein>
<sequence>MAAPRGRPKKDLTMEDLTAKISQLTVENRELRKALGSTADPRDRPLTATEKEAQLTATVGALSAAATKKIEARVRTIFSKVVTQKQVDDALKGLSLRIDVCMSDGGTAKPPPGANNRRRRGASTTRAGVDD</sequence>
<dbReference type="Pfam" id="PF05812">
    <property type="entry name" value="Herpes_BLRF2"/>
    <property type="match status" value="1"/>
</dbReference>
<organismHost>
    <name type="scientific">Homo sapiens</name>
    <name type="common">Human</name>
    <dbReference type="NCBI Taxonomy" id="9606"/>
</organismHost>
<dbReference type="EMBL" id="KT271460">
    <property type="protein sequence ID" value="ALH44822.1"/>
    <property type="molecule type" value="Genomic_DNA"/>
</dbReference>
<comment type="similarity">
    <text evidence="1">Belongs to the herpesviridae BLRF2 family.</text>
</comment>
<accession>A0A0N7GEV0</accession>
<proteinExistence type="inferred from homology"/>
<dbReference type="InterPro" id="IPR008642">
    <property type="entry name" value="Herpes_BLRF2"/>
</dbReference>
<evidence type="ECO:0000256" key="2">
    <source>
        <dbReference type="SAM" id="MobiDB-lite"/>
    </source>
</evidence>
<dbReference type="SUPFAM" id="SSF160459">
    <property type="entry name" value="BLRF2-like"/>
    <property type="match status" value="1"/>
</dbReference>
<evidence type="ECO:0000256" key="1">
    <source>
        <dbReference type="ARBA" id="ARBA00008922"/>
    </source>
</evidence>
<feature type="compositionally biased region" description="Low complexity" evidence="2">
    <location>
        <begin position="122"/>
        <end position="131"/>
    </location>
</feature>
<reference evidence="3" key="1">
    <citation type="journal article" date="2015" name="J. Virol.">
        <title>Whole-Genome Sequencing of Kaposi's Sarcoma-Associated Herpesvirus from Zambian Kaposi's Sarcoma Biopsy Specimens Reveals Unique Viral Diversity.</title>
        <authorList>
            <person name="Olp L.N."/>
            <person name="Jeanniard A."/>
            <person name="Marimo C."/>
            <person name="West J.T."/>
            <person name="Wood C."/>
        </authorList>
    </citation>
    <scope>NUCLEOTIDE SEQUENCE</scope>
    <source>
        <strain evidence="3">ZM114</strain>
    </source>
</reference>
<dbReference type="Gene3D" id="1.10.3390.10">
    <property type="entry name" value="YejL-like"/>
    <property type="match status" value="1"/>
</dbReference>
<organism evidence="3">
    <name type="scientific">Human herpesvirus 8</name>
    <name type="common">HHV-8</name>
    <name type="synonym">Kaposi's sarcoma-associated herpesvirus</name>
    <dbReference type="NCBI Taxonomy" id="37296"/>
    <lineage>
        <taxon>Viruses</taxon>
        <taxon>Duplodnaviria</taxon>
        <taxon>Heunggongvirae</taxon>
        <taxon>Peploviricota</taxon>
        <taxon>Herviviricetes</taxon>
        <taxon>Herpesvirales</taxon>
        <taxon>Orthoherpesviridae</taxon>
        <taxon>Gammaherpesvirinae</taxon>
        <taxon>Rhadinovirus</taxon>
        <taxon>Rhadinovirus humangamma8</taxon>
    </lineage>
</organism>
<feature type="region of interest" description="Disordered" evidence="2">
    <location>
        <begin position="102"/>
        <end position="131"/>
    </location>
</feature>